<accession>A0A413ZH96</accession>
<proteinExistence type="predicted"/>
<evidence type="ECO:0000313" key="1">
    <source>
        <dbReference type="EMBL" id="RHC23086.1"/>
    </source>
</evidence>
<dbReference type="AlphaFoldDB" id="A0A413ZH96"/>
<comment type="caution">
    <text evidence="1">The sequence shown here is derived from an EMBL/GenBank/DDBJ whole genome shotgun (WGS) entry which is preliminary data.</text>
</comment>
<dbReference type="Proteomes" id="UP000285305">
    <property type="component" value="Unassembled WGS sequence"/>
</dbReference>
<name>A0A413ZH96_BACSE</name>
<protein>
    <submittedName>
        <fullName evidence="1">Uncharacterized protein</fullName>
    </submittedName>
</protein>
<organism evidence="1 2">
    <name type="scientific">Bacteroides stercoris</name>
    <dbReference type="NCBI Taxonomy" id="46506"/>
    <lineage>
        <taxon>Bacteria</taxon>
        <taxon>Pseudomonadati</taxon>
        <taxon>Bacteroidota</taxon>
        <taxon>Bacteroidia</taxon>
        <taxon>Bacteroidales</taxon>
        <taxon>Bacteroidaceae</taxon>
        <taxon>Bacteroides</taxon>
    </lineage>
</organism>
<dbReference type="EMBL" id="QSHQ01000078">
    <property type="protein sequence ID" value="RHC23086.1"/>
    <property type="molecule type" value="Genomic_DNA"/>
</dbReference>
<reference evidence="1 2" key="1">
    <citation type="submission" date="2018-08" db="EMBL/GenBank/DDBJ databases">
        <title>A genome reference for cultivated species of the human gut microbiota.</title>
        <authorList>
            <person name="Zou Y."/>
            <person name="Xue W."/>
            <person name="Luo G."/>
        </authorList>
    </citation>
    <scope>NUCLEOTIDE SEQUENCE [LARGE SCALE GENOMIC DNA]</scope>
    <source>
        <strain evidence="1 2">AM36-9BH</strain>
    </source>
</reference>
<sequence>MKTGDKVIVPAEISGYGRDLRAMVTEIEKFAGAIFVTVIFTEPCPEACGRKGGVYHDFQLDLLPE</sequence>
<evidence type="ECO:0000313" key="2">
    <source>
        <dbReference type="Proteomes" id="UP000285305"/>
    </source>
</evidence>
<gene>
    <name evidence="1" type="ORF">DW853_18230</name>
</gene>
<dbReference type="RefSeq" id="WP_009132798.1">
    <property type="nucleotide sequence ID" value="NZ_QSHQ01000078.1"/>
</dbReference>